<name>A0A2T9YN15_9FUNG</name>
<dbReference type="EMBL" id="MBFR01000118">
    <property type="protein sequence ID" value="PVU93717.1"/>
    <property type="molecule type" value="Genomic_DNA"/>
</dbReference>
<protein>
    <recommendedName>
        <fullName evidence="4">Endonuclease/exonuclease/phosphatase domain-containing protein</fullName>
    </recommendedName>
</protein>
<sequence length="632" mass="71783">MDIVKSSLQITKLNANLTRASVLNSLGSRKNGVEIVSHNRFLAFAQLDSNVYVLRTEAETAIIDIMNNFKKDPLFKNKKTQRLSSKTLKLIKKRQHIFKNNKNSPELTELYSELKQKTIKSIKKDKKKQHLKSIEETSQDFISNKSKKLWSWIKNRIGRGFASISNDPVLDTDGNLIIEQNQKLLVWAKHFEGLAENSTGNSRVSTKWQNIWGPSMDTLPECNDSITWEEIKIALKATPNNKAAGIYGLPSEYDTPSEPNRAQVQFTEAIKINTNFDQPKPISSNLTSVDNSVIKVFKREPNPDIVLDASDIDFGSDYICPSSPPVVEMMDSNYGTVDGTTKKLNKPKLKTAKFIKENNVKSEEYPSQSKNTLKLAHFGPGFLQNLENQDKNSQKNELVEESKSAQNTPNNSNKKLICWNIDELSTESVKKAAKVHTSIKTELNISKKKQANGKYRFEITKKHQNQPFLQNKDIKKISRAIRSHIIFDLPKHMYTNNIKNHKLVSQKLSVQTYNIRGLRGSKLEFAHFLAKKQPLIICLQETLLTKKSYRCILAGYTAIEQKSDLTCGGNDLLVEIKEKIGLNIILINVHIPSSGIRKKKRLKSTNNKIKCKSNSGISIKLTGIKEKWCRDW</sequence>
<dbReference type="AlphaFoldDB" id="A0A2T9YN15"/>
<evidence type="ECO:0000313" key="2">
    <source>
        <dbReference type="EMBL" id="PVU93717.1"/>
    </source>
</evidence>
<feature type="compositionally biased region" description="Basic and acidic residues" evidence="1">
    <location>
        <begin position="390"/>
        <end position="403"/>
    </location>
</feature>
<feature type="region of interest" description="Disordered" evidence="1">
    <location>
        <begin position="390"/>
        <end position="412"/>
    </location>
</feature>
<comment type="caution">
    <text evidence="2">The sequence shown here is derived from an EMBL/GenBank/DDBJ whole genome shotgun (WGS) entry which is preliminary data.</text>
</comment>
<reference evidence="2 3" key="1">
    <citation type="journal article" date="2018" name="MBio">
        <title>Comparative Genomics Reveals the Core Gene Toolbox for the Fungus-Insect Symbiosis.</title>
        <authorList>
            <person name="Wang Y."/>
            <person name="Stata M."/>
            <person name="Wang W."/>
            <person name="Stajich J.E."/>
            <person name="White M.M."/>
            <person name="Moncalvo J.M."/>
        </authorList>
    </citation>
    <scope>NUCLEOTIDE SEQUENCE [LARGE SCALE GENOMIC DNA]</scope>
    <source>
        <strain evidence="2 3">SWE-8-4</strain>
    </source>
</reference>
<dbReference type="Proteomes" id="UP000245383">
    <property type="component" value="Unassembled WGS sequence"/>
</dbReference>
<evidence type="ECO:0000256" key="1">
    <source>
        <dbReference type="SAM" id="MobiDB-lite"/>
    </source>
</evidence>
<evidence type="ECO:0000313" key="3">
    <source>
        <dbReference type="Proteomes" id="UP000245383"/>
    </source>
</evidence>
<evidence type="ECO:0008006" key="4">
    <source>
        <dbReference type="Google" id="ProtNLM"/>
    </source>
</evidence>
<proteinExistence type="predicted"/>
<dbReference type="SUPFAM" id="SSF56219">
    <property type="entry name" value="DNase I-like"/>
    <property type="match status" value="1"/>
</dbReference>
<accession>A0A2T9YN15</accession>
<dbReference type="InterPro" id="IPR036691">
    <property type="entry name" value="Endo/exonu/phosph_ase_sf"/>
</dbReference>
<gene>
    <name evidence="2" type="ORF">BB561_003076</name>
</gene>
<keyword evidence="3" id="KW-1185">Reference proteome</keyword>
<organism evidence="2 3">
    <name type="scientific">Smittium simulii</name>
    <dbReference type="NCBI Taxonomy" id="133385"/>
    <lineage>
        <taxon>Eukaryota</taxon>
        <taxon>Fungi</taxon>
        <taxon>Fungi incertae sedis</taxon>
        <taxon>Zoopagomycota</taxon>
        <taxon>Kickxellomycotina</taxon>
        <taxon>Harpellomycetes</taxon>
        <taxon>Harpellales</taxon>
        <taxon>Legeriomycetaceae</taxon>
        <taxon>Smittium</taxon>
    </lineage>
</organism>
<dbReference type="Gene3D" id="3.60.10.10">
    <property type="entry name" value="Endonuclease/exonuclease/phosphatase"/>
    <property type="match status" value="1"/>
</dbReference>